<dbReference type="InterPro" id="IPR025857">
    <property type="entry name" value="MacB_PCD"/>
</dbReference>
<keyword evidence="10" id="KW-1185">Reference proteome</keyword>
<dbReference type="RefSeq" id="WP_044826512.1">
    <property type="nucleotide sequence ID" value="NZ_CP009687.1"/>
</dbReference>
<feature type="domain" description="MacB-like periplasmic core" evidence="8">
    <location>
        <begin position="21"/>
        <end position="288"/>
    </location>
</feature>
<evidence type="ECO:0000256" key="2">
    <source>
        <dbReference type="ARBA" id="ARBA00022475"/>
    </source>
</evidence>
<name>A0A0D8I8B8_9CLOT</name>
<keyword evidence="2" id="KW-1003">Cell membrane</keyword>
<reference evidence="9 10" key="1">
    <citation type="submission" date="2014-10" db="EMBL/GenBank/DDBJ databases">
        <title>Genome sequence of Clostridium aceticum DSM 1496.</title>
        <authorList>
            <person name="Poehlein A."/>
            <person name="Schiel-Bengelsdorf B."/>
            <person name="Gottschalk G."/>
            <person name="Duerre P."/>
            <person name="Daniel R."/>
        </authorList>
    </citation>
    <scope>NUCLEOTIDE SEQUENCE [LARGE SCALE GENOMIC DNA]</scope>
    <source>
        <strain evidence="9 10">DSM 1496</strain>
    </source>
</reference>
<comment type="subcellular location">
    <subcellularLocation>
        <location evidence="1">Cell membrane</location>
        <topology evidence="1">Multi-pass membrane protein</topology>
    </subcellularLocation>
</comment>
<dbReference type="EMBL" id="CP009687">
    <property type="protein sequence ID" value="AKL95852.1"/>
    <property type="molecule type" value="Genomic_DNA"/>
</dbReference>
<evidence type="ECO:0000256" key="5">
    <source>
        <dbReference type="ARBA" id="ARBA00023136"/>
    </source>
</evidence>
<dbReference type="PATRIC" id="fig|84022.5.peg.2693"/>
<dbReference type="PANTHER" id="PTHR30572:SF4">
    <property type="entry name" value="ABC TRANSPORTER PERMEASE YTRF"/>
    <property type="match status" value="1"/>
</dbReference>
<dbReference type="Proteomes" id="UP000035704">
    <property type="component" value="Chromosome"/>
</dbReference>
<proteinExistence type="inferred from homology"/>
<accession>A0A0D8I8B8</accession>
<evidence type="ECO:0000256" key="4">
    <source>
        <dbReference type="ARBA" id="ARBA00022989"/>
    </source>
</evidence>
<evidence type="ECO:0000259" key="8">
    <source>
        <dbReference type="Pfam" id="PF12704"/>
    </source>
</evidence>
<organism evidence="9 10">
    <name type="scientific">Clostridium aceticum</name>
    <dbReference type="NCBI Taxonomy" id="84022"/>
    <lineage>
        <taxon>Bacteria</taxon>
        <taxon>Bacillati</taxon>
        <taxon>Bacillota</taxon>
        <taxon>Clostridia</taxon>
        <taxon>Eubacteriales</taxon>
        <taxon>Clostridiaceae</taxon>
        <taxon>Clostridium</taxon>
    </lineage>
</organism>
<dbReference type="InterPro" id="IPR050250">
    <property type="entry name" value="Macrolide_Exporter_MacB"/>
</dbReference>
<sequence>MSSLDLLKMSLESLWRRKTRTFLTILGVIIGTSSIVIMLSLGIAMDRSFKEQLSQMGNLNIIEVHNYGNYDQSMSSQQQKQVSLDDQAVHYFKQIPGVEAVMPIKNAYYKMAIGRMVGYVSVVGIDPEVMEAFDFKVETGRLLLSSDKEAMVFGKNVAMYFYNPRLNNRYQYGSSNNVDLISNNLILTSDMNYGEVRNSREQSETNSTPPKTHNVRGVGILAESFSEKDYYAYMNITTLEKIIEEDRRTNRQEASQRNRNQDNNKYEKISVKAKEINDVERIQEEIKAKGFQTFSLTDILKSMKETSAKIQAILGGIGAVSLFVAAIGITNTMIMSIYERTREIGVMKVLGANLSDIKKLFLIEAGIIGFCGGIAGLIFSYSISFGLNKIGGGFLGPVGGSTGMSVIPLELAAAAVAFATFIGIVSGYSPARRAMNLSALEAIKTE</sequence>
<evidence type="ECO:0000256" key="1">
    <source>
        <dbReference type="ARBA" id="ARBA00004651"/>
    </source>
</evidence>
<evidence type="ECO:0000313" key="9">
    <source>
        <dbReference type="EMBL" id="AKL95852.1"/>
    </source>
</evidence>
<evidence type="ECO:0000259" key="7">
    <source>
        <dbReference type="Pfam" id="PF02687"/>
    </source>
</evidence>
<keyword evidence="3" id="KW-0812">Transmembrane</keyword>
<dbReference type="Pfam" id="PF02687">
    <property type="entry name" value="FtsX"/>
    <property type="match status" value="1"/>
</dbReference>
<dbReference type="InterPro" id="IPR003838">
    <property type="entry name" value="ABC3_permease_C"/>
</dbReference>
<dbReference type="KEGG" id="cace:CACET_c24060"/>
<gene>
    <name evidence="9" type="ORF">CACET_c24060</name>
</gene>
<dbReference type="Pfam" id="PF12704">
    <property type="entry name" value="MacB_PCD"/>
    <property type="match status" value="1"/>
</dbReference>
<dbReference type="GO" id="GO:0005886">
    <property type="term" value="C:plasma membrane"/>
    <property type="evidence" value="ECO:0007669"/>
    <property type="project" value="UniProtKB-SubCell"/>
</dbReference>
<keyword evidence="4" id="KW-1133">Transmembrane helix</keyword>
<protein>
    <submittedName>
        <fullName evidence="9">ABC transport system permease</fullName>
    </submittedName>
</protein>
<evidence type="ECO:0000256" key="3">
    <source>
        <dbReference type="ARBA" id="ARBA00022692"/>
    </source>
</evidence>
<dbReference type="PANTHER" id="PTHR30572">
    <property type="entry name" value="MEMBRANE COMPONENT OF TRANSPORTER-RELATED"/>
    <property type="match status" value="1"/>
</dbReference>
<dbReference type="STRING" id="84022.CACET_c24060"/>
<dbReference type="GO" id="GO:0022857">
    <property type="term" value="F:transmembrane transporter activity"/>
    <property type="evidence" value="ECO:0007669"/>
    <property type="project" value="TreeGrafter"/>
</dbReference>
<evidence type="ECO:0000256" key="6">
    <source>
        <dbReference type="ARBA" id="ARBA00038076"/>
    </source>
</evidence>
<comment type="similarity">
    <text evidence="6">Belongs to the ABC-4 integral membrane protein family.</text>
</comment>
<feature type="domain" description="ABC3 transporter permease C-terminal" evidence="7">
    <location>
        <begin position="317"/>
        <end position="438"/>
    </location>
</feature>
<keyword evidence="5" id="KW-0472">Membrane</keyword>
<dbReference type="OrthoDB" id="9770099at2"/>
<dbReference type="AlphaFoldDB" id="A0A0D8I8B8"/>
<evidence type="ECO:0000313" key="10">
    <source>
        <dbReference type="Proteomes" id="UP000035704"/>
    </source>
</evidence>